<protein>
    <submittedName>
        <fullName evidence="2">Uncharacterized protein</fullName>
    </submittedName>
</protein>
<dbReference type="EMBL" id="JACNLL010000010">
    <property type="protein sequence ID" value="MBC8198559.1"/>
    <property type="molecule type" value="Genomic_DNA"/>
</dbReference>
<reference evidence="2 3" key="1">
    <citation type="submission" date="2020-08" db="EMBL/GenBank/DDBJ databases">
        <title>Bridging the membrane lipid divide: bacteria of the FCB group superphylum have the potential to synthesize archaeal ether lipids.</title>
        <authorList>
            <person name="Villanueva L."/>
            <person name="Von Meijenfeldt F.A.B."/>
            <person name="Westbye A.B."/>
            <person name="Yadav S."/>
            <person name="Hopmans E.C."/>
            <person name="Dutilh B.E."/>
            <person name="Sinninghe Damste J.S."/>
        </authorList>
    </citation>
    <scope>NUCLEOTIDE SEQUENCE [LARGE SCALE GENOMIC DNA]</scope>
    <source>
        <strain evidence="2">NIOZ-UU82</strain>
    </source>
</reference>
<dbReference type="AlphaFoldDB" id="A0A8J6N3M8"/>
<feature type="transmembrane region" description="Helical" evidence="1">
    <location>
        <begin position="44"/>
        <end position="64"/>
    </location>
</feature>
<keyword evidence="1" id="KW-1133">Transmembrane helix</keyword>
<dbReference type="Proteomes" id="UP000603545">
    <property type="component" value="Unassembled WGS sequence"/>
</dbReference>
<name>A0A8J6N3M8_9BACT</name>
<feature type="transmembrane region" description="Helical" evidence="1">
    <location>
        <begin position="6"/>
        <end position="23"/>
    </location>
</feature>
<keyword evidence="1" id="KW-0812">Transmembrane</keyword>
<comment type="caution">
    <text evidence="2">The sequence shown here is derived from an EMBL/GenBank/DDBJ whole genome shotgun (WGS) entry which is preliminary data.</text>
</comment>
<proteinExistence type="predicted"/>
<sequence>MNPYTVISIFTLLASFSWVVLSYDHYAKLKNWHISKWYEKNTSLIKIAGFISLPGSALASVYLFQWWSPFIVLIIGFCLAQLMTSIFKKNVQYIALVGVPIFLFIGIIILHNI</sequence>
<evidence type="ECO:0000256" key="1">
    <source>
        <dbReference type="SAM" id="Phobius"/>
    </source>
</evidence>
<accession>A0A8J6N3M8</accession>
<keyword evidence="1" id="KW-0472">Membrane</keyword>
<evidence type="ECO:0000313" key="3">
    <source>
        <dbReference type="Proteomes" id="UP000603545"/>
    </source>
</evidence>
<feature type="transmembrane region" description="Helical" evidence="1">
    <location>
        <begin position="70"/>
        <end position="87"/>
    </location>
</feature>
<evidence type="ECO:0000313" key="2">
    <source>
        <dbReference type="EMBL" id="MBC8198559.1"/>
    </source>
</evidence>
<organism evidence="2 3">
    <name type="scientific">Candidatus Desulfaltia bathyphila</name>
    <dbReference type="NCBI Taxonomy" id="2841697"/>
    <lineage>
        <taxon>Bacteria</taxon>
        <taxon>Pseudomonadati</taxon>
        <taxon>Thermodesulfobacteriota</taxon>
        <taxon>Desulfobacteria</taxon>
        <taxon>Desulfobacterales</taxon>
        <taxon>Desulfobacterales incertae sedis</taxon>
        <taxon>Candidatus Desulfaltia</taxon>
    </lineage>
</organism>
<gene>
    <name evidence="2" type="ORF">H8E80_00725</name>
</gene>
<feature type="transmembrane region" description="Helical" evidence="1">
    <location>
        <begin position="94"/>
        <end position="111"/>
    </location>
</feature>